<dbReference type="GeneID" id="13013103"/>
<evidence type="ECO:0000256" key="1">
    <source>
        <dbReference type="SAM" id="Phobius"/>
    </source>
</evidence>
<dbReference type="HOGENOM" id="CLU_1080133_0_0_2"/>
<evidence type="ECO:0008006" key="4">
    <source>
        <dbReference type="Google" id="ProtNLM"/>
    </source>
</evidence>
<proteinExistence type="predicted"/>
<reference evidence="2 3" key="1">
    <citation type="journal article" date="2012" name="J. Bacteriol.">
        <title>Complete genome sequence of the hyperthermophilic cellulolytic Crenarchaeon 'Thermogladius cellulolyticus' 1633.</title>
        <authorList>
            <person name="Mardanov A.V."/>
            <person name="Kochetkova T.V."/>
            <person name="Beletsky A.V."/>
            <person name="Bonch-Osmolovskaya E.A."/>
            <person name="Ravin N.V."/>
            <person name="Skryabin K.G."/>
        </authorList>
    </citation>
    <scope>NUCLEOTIDE SEQUENCE [LARGE SCALE GENOMIC DNA]</scope>
    <source>
        <strain evidence="3">DSM 22663 / VKM B-2946 / 1633</strain>
    </source>
</reference>
<gene>
    <name evidence="2" type="ordered locus">TCELL_0786</name>
</gene>
<keyword evidence="1" id="KW-0812">Transmembrane</keyword>
<keyword evidence="1" id="KW-1133">Transmembrane helix</keyword>
<sequence>MSLVREVRRSLLVGYGMFRMHLTSYLSSTLNALLWLTLFLAPSVVFSSDPLSALLYLTPPVIGVNIVLLSIGLSQEYVTWLSEGGELDDLRLANLTLWKYVAATFPFDFLVVGFAPFLLSALLLSWYLGIAPTWLFRLNAALFALSIPVLMASGLLMASLIGLLYLKNPLARVLSQIIQILFVVVLFLPPRYLPEQYMALLVPGLVAVELLRASFGSNTISTNLLVSMTVPAVISYLLLSLLASRLVEKHFLKFGVETRY</sequence>
<feature type="transmembrane region" description="Helical" evidence="1">
    <location>
        <begin position="109"/>
        <end position="128"/>
    </location>
</feature>
<dbReference type="EMBL" id="CP003531">
    <property type="protein sequence ID" value="AFK51210.1"/>
    <property type="molecule type" value="Genomic_DNA"/>
</dbReference>
<keyword evidence="1" id="KW-0472">Membrane</keyword>
<feature type="transmembrane region" description="Helical" evidence="1">
    <location>
        <begin position="20"/>
        <end position="41"/>
    </location>
</feature>
<name>I3TEM2_THEC1</name>
<feature type="transmembrane region" description="Helical" evidence="1">
    <location>
        <begin position="140"/>
        <end position="164"/>
    </location>
</feature>
<dbReference type="AlphaFoldDB" id="I3TEM2"/>
<feature type="transmembrane region" description="Helical" evidence="1">
    <location>
        <begin position="170"/>
        <end position="188"/>
    </location>
</feature>
<dbReference type="STRING" id="1184251.TCELL_0786"/>
<dbReference type="KEGG" id="thg:TCELL_0786"/>
<protein>
    <recommendedName>
        <fullName evidence="4">ABC-2 type transporter</fullName>
    </recommendedName>
</protein>
<dbReference type="Proteomes" id="UP000005270">
    <property type="component" value="Chromosome"/>
</dbReference>
<dbReference type="RefSeq" id="WP_014737460.1">
    <property type="nucleotide sequence ID" value="NC_017954.1"/>
</dbReference>
<organism evidence="2 3">
    <name type="scientific">Thermogladius calderae (strain DSM 22663 / VKM B-2946 / 1633)</name>
    <dbReference type="NCBI Taxonomy" id="1184251"/>
    <lineage>
        <taxon>Archaea</taxon>
        <taxon>Thermoproteota</taxon>
        <taxon>Thermoprotei</taxon>
        <taxon>Desulfurococcales</taxon>
        <taxon>Desulfurococcaceae</taxon>
        <taxon>Thermogladius</taxon>
    </lineage>
</organism>
<dbReference type="InParanoid" id="I3TEM2"/>
<evidence type="ECO:0000313" key="3">
    <source>
        <dbReference type="Proteomes" id="UP000005270"/>
    </source>
</evidence>
<feature type="transmembrane region" description="Helical" evidence="1">
    <location>
        <begin position="53"/>
        <end position="73"/>
    </location>
</feature>
<keyword evidence="3" id="KW-1185">Reference proteome</keyword>
<dbReference type="eggNOG" id="arCOG01466">
    <property type="taxonomic scope" value="Archaea"/>
</dbReference>
<feature type="transmembrane region" description="Helical" evidence="1">
    <location>
        <begin position="221"/>
        <end position="243"/>
    </location>
</feature>
<evidence type="ECO:0000313" key="2">
    <source>
        <dbReference type="EMBL" id="AFK51210.1"/>
    </source>
</evidence>
<accession>I3TEM2</accession>